<dbReference type="Proteomes" id="UP001469553">
    <property type="component" value="Unassembled WGS sequence"/>
</dbReference>
<protein>
    <submittedName>
        <fullName evidence="1">Uncharacterized protein</fullName>
    </submittedName>
</protein>
<comment type="caution">
    <text evidence="1">The sequence shown here is derived from an EMBL/GenBank/DDBJ whole genome shotgun (WGS) entry which is preliminary data.</text>
</comment>
<sequence length="127" mass="14696">MQNNNEDKIEKQCLEKLCIPSLLLTTSHCLQCEHLHKSRSFHSLLLWSTQVNANTKPRWKDNSNGTRKASVAVHQSWKHFIHFSFPSQTLQASVSMLNVKVHDRTVRKRPKDYGLFGRVEGEYFTSG</sequence>
<evidence type="ECO:0000313" key="2">
    <source>
        <dbReference type="Proteomes" id="UP001469553"/>
    </source>
</evidence>
<gene>
    <name evidence="1" type="ORF">AMECASPLE_005838</name>
</gene>
<evidence type="ECO:0000313" key="1">
    <source>
        <dbReference type="EMBL" id="MEQ2298504.1"/>
    </source>
</evidence>
<accession>A0ABV0YXZ4</accession>
<organism evidence="1 2">
    <name type="scientific">Ameca splendens</name>
    <dbReference type="NCBI Taxonomy" id="208324"/>
    <lineage>
        <taxon>Eukaryota</taxon>
        <taxon>Metazoa</taxon>
        <taxon>Chordata</taxon>
        <taxon>Craniata</taxon>
        <taxon>Vertebrata</taxon>
        <taxon>Euteleostomi</taxon>
        <taxon>Actinopterygii</taxon>
        <taxon>Neopterygii</taxon>
        <taxon>Teleostei</taxon>
        <taxon>Neoteleostei</taxon>
        <taxon>Acanthomorphata</taxon>
        <taxon>Ovalentaria</taxon>
        <taxon>Atherinomorphae</taxon>
        <taxon>Cyprinodontiformes</taxon>
        <taxon>Goodeidae</taxon>
        <taxon>Ameca</taxon>
    </lineage>
</organism>
<keyword evidence="2" id="KW-1185">Reference proteome</keyword>
<reference evidence="1 2" key="1">
    <citation type="submission" date="2021-06" db="EMBL/GenBank/DDBJ databases">
        <authorList>
            <person name="Palmer J.M."/>
        </authorList>
    </citation>
    <scope>NUCLEOTIDE SEQUENCE [LARGE SCALE GENOMIC DNA]</scope>
    <source>
        <strain evidence="1 2">AS_MEX2019</strain>
        <tissue evidence="1">Muscle</tissue>
    </source>
</reference>
<name>A0ABV0YXZ4_9TELE</name>
<proteinExistence type="predicted"/>
<dbReference type="EMBL" id="JAHRIP010047298">
    <property type="protein sequence ID" value="MEQ2298504.1"/>
    <property type="molecule type" value="Genomic_DNA"/>
</dbReference>